<evidence type="ECO:0000313" key="4">
    <source>
        <dbReference type="EMBL" id="SNB63702.1"/>
    </source>
</evidence>
<reference evidence="5" key="2">
    <citation type="submission" date="2018-04" db="EMBL/GenBank/DDBJ databases">
        <authorList>
            <consortium name="IVD NGS Lab"/>
        </authorList>
    </citation>
    <scope>NUCLEOTIDE SEQUENCE [LARGE SCALE GENOMIC DNA]</scope>
    <source>
        <strain evidence="5">Ger/2017/Alpaca2</strain>
    </source>
</reference>
<organismHost>
    <name type="scientific">Loxodonta africana</name>
    <name type="common">African elephant</name>
    <dbReference type="NCBI Taxonomy" id="9785"/>
</organismHost>
<evidence type="ECO:0000313" key="3">
    <source>
        <dbReference type="EMBL" id="SNB49735.1"/>
    </source>
</evidence>
<organismHost>
    <name type="scientific">Microtus agrestis</name>
    <name type="common">Short-tailed field vole</name>
    <dbReference type="NCBI Taxonomy" id="29092"/>
</organismHost>
<dbReference type="Proteomes" id="UP000280293">
    <property type="component" value="Segment"/>
</dbReference>
<organismHost>
    <name type="scientific">Bos taurus</name>
    <name type="common">Bovine</name>
    <dbReference type="NCBI Taxonomy" id="9913"/>
</organismHost>
<name>A0A1B5FLC2_COWPX</name>
<dbReference type="EMBL" id="LT896732">
    <property type="protein sequence ID" value="SPQ84185.1"/>
    <property type="molecule type" value="Genomic_DNA"/>
</dbReference>
<dbReference type="InterPro" id="IPR052862">
    <property type="entry name" value="TNFR_superfamily_member_8"/>
</dbReference>
<organism evidence="3">
    <name type="scientific">Cowpox virus</name>
    <name type="common">CPV</name>
    <dbReference type="NCBI Taxonomy" id="10243"/>
    <lineage>
        <taxon>Viruses</taxon>
        <taxon>Varidnaviria</taxon>
        <taxon>Bamfordvirae</taxon>
        <taxon>Nucleocytoviricota</taxon>
        <taxon>Pokkesviricetes</taxon>
        <taxon>Chitovirales</taxon>
        <taxon>Poxviridae</taxon>
        <taxon>Chordopoxvirinae</taxon>
        <taxon>Orthopoxvirus</taxon>
        <taxon>Orthopoxvirus cowpox</taxon>
    </lineage>
</organism>
<protein>
    <submittedName>
        <fullName evidence="3">VCD30</fullName>
    </submittedName>
</protein>
<dbReference type="Proteomes" id="UP000267787">
    <property type="component" value="Segment"/>
</dbReference>
<reference evidence="3" key="1">
    <citation type="submission" date="2017-06" db="EMBL/GenBank/DDBJ databases">
        <authorList>
            <person name="Kim H.J."/>
            <person name="Triplett B.A."/>
        </authorList>
    </citation>
    <scope>NUCLEOTIDE SEQUENCE</scope>
    <source>
        <strain evidence="3">Ger/2010/Alpaca</strain>
        <strain evidence="2">Ger/2013/Alpaca</strain>
        <strain evidence="4">Ger/2015/Cat2</strain>
        <strain evidence="5">Ger/2017/Alpaca2</strain>
    </source>
</reference>
<dbReference type="SMART" id="SM00208">
    <property type="entry name" value="TNFR"/>
    <property type="match status" value="1"/>
</dbReference>
<dbReference type="EMBL" id="LT896719">
    <property type="protein sequence ID" value="SNB48758.1"/>
    <property type="molecule type" value="Genomic_DNA"/>
</dbReference>
<gene>
    <name evidence="3" type="primary">vCD30</name>
</gene>
<dbReference type="SUPFAM" id="SSF57586">
    <property type="entry name" value="TNF receptor-like"/>
    <property type="match status" value="1"/>
</dbReference>
<feature type="domain" description="TNFR-Cys" evidence="1">
    <location>
        <begin position="35"/>
        <end position="72"/>
    </location>
</feature>
<dbReference type="Proteomes" id="UP000274633">
    <property type="component" value="Segment"/>
</dbReference>
<organismHost>
    <name type="scientific">Myodes glareolus</name>
    <name type="common">Bank vole</name>
    <name type="synonym">Clethrionomys glareolus</name>
    <dbReference type="NCBI Taxonomy" id="447135"/>
</organismHost>
<dbReference type="EMBL" id="LT896727">
    <property type="protein sequence ID" value="SNB63702.1"/>
    <property type="molecule type" value="Genomic_DNA"/>
</dbReference>
<evidence type="ECO:0000313" key="2">
    <source>
        <dbReference type="EMBL" id="SNB48758.1"/>
    </source>
</evidence>
<dbReference type="InterPro" id="IPR001368">
    <property type="entry name" value="TNFR/NGFR_Cys_rich_reg"/>
</dbReference>
<organismHost>
    <name type="scientific">Apodemus sylvaticus</name>
    <name type="common">European woodmouse</name>
    <dbReference type="NCBI Taxonomy" id="10129"/>
</organismHost>
<proteinExistence type="predicted"/>
<sequence>MTIHILDVLNSMKMNTIFLSAIVTCIVYTTFGKTCPADYYLEPEDGLCTACVTCLSNMVEIQPCGPDKPRKCQCGPGLKCTVPAVNSCARCTPDTTTKKIEPIGQCCTTPDNTKLCYHKYSS</sequence>
<organismHost>
    <name type="scientific">Felis catus</name>
    <name type="common">Cat</name>
    <name type="synonym">Felis silvestris catus</name>
    <dbReference type="NCBI Taxonomy" id="9685"/>
</organismHost>
<dbReference type="EMBL" id="LT896718">
    <property type="protein sequence ID" value="SNB49735.1"/>
    <property type="molecule type" value="Genomic_DNA"/>
</dbReference>
<organismHost>
    <name type="scientific">Mus musculus</name>
    <name type="common">Mouse</name>
    <dbReference type="NCBI Taxonomy" id="10090"/>
</organismHost>
<evidence type="ECO:0000313" key="5">
    <source>
        <dbReference type="EMBL" id="SPQ84185.1"/>
    </source>
</evidence>
<dbReference type="PANTHER" id="PTHR47497:SF1">
    <property type="entry name" value="TUMOR NECROSIS FACTOR RECEPTOR SUPERFAMILY MEMBER 8"/>
    <property type="match status" value="1"/>
</dbReference>
<dbReference type="Proteomes" id="UP000269429">
    <property type="component" value="Genome"/>
</dbReference>
<evidence type="ECO:0000259" key="1">
    <source>
        <dbReference type="SMART" id="SM00208"/>
    </source>
</evidence>
<accession>A0A1B5FLC2</accession>
<organismHost>
    <name type="scientific">Homo sapiens</name>
    <name type="common">Human</name>
    <dbReference type="NCBI Taxonomy" id="9606"/>
</organismHost>
<dbReference type="PANTHER" id="PTHR47497">
    <property type="entry name" value="TUMOR NECROSIS FACTOR RECEPTOR SUPERFAMILY MEMBER 8"/>
    <property type="match status" value="1"/>
</dbReference>